<comment type="similarity">
    <text evidence="3">Belongs to the complex I 75 kDa subunit family.</text>
</comment>
<evidence type="ECO:0000313" key="16">
    <source>
        <dbReference type="EMBL" id="ABK98265.1"/>
    </source>
</evidence>
<dbReference type="Gene3D" id="2.20.25.90">
    <property type="entry name" value="ADC-like domains"/>
    <property type="match status" value="1"/>
</dbReference>
<feature type="domain" description="2Fe-2S ferredoxin-type" evidence="13">
    <location>
        <begin position="1"/>
        <end position="78"/>
    </location>
</feature>
<dbReference type="KEGG" id="ppd:Ppro_0634"/>
<dbReference type="Proteomes" id="UP000006732">
    <property type="component" value="Chromosome"/>
</dbReference>
<evidence type="ECO:0000259" key="14">
    <source>
        <dbReference type="PROSITE" id="PS51669"/>
    </source>
</evidence>
<evidence type="ECO:0000313" key="19">
    <source>
        <dbReference type="Proteomes" id="UP000006732"/>
    </source>
</evidence>
<dbReference type="PROSITE" id="PS51669">
    <property type="entry name" value="4FE4S_MOW_BIS_MGD"/>
    <property type="match status" value="1"/>
</dbReference>
<proteinExistence type="inferred from homology"/>
<dbReference type="AlphaFoldDB" id="A1ALP5"/>
<dbReference type="Gene3D" id="3.30.70.20">
    <property type="match status" value="1"/>
</dbReference>
<keyword evidence="16" id="KW-0560">Oxidoreductase</keyword>
<dbReference type="EMBL" id="CP000482">
    <property type="protein sequence ID" value="ABK98265.1"/>
    <property type="molecule type" value="Genomic_DNA"/>
</dbReference>
<dbReference type="SUPFAM" id="SSF54862">
    <property type="entry name" value="4Fe-4S ferredoxins"/>
    <property type="match status" value="1"/>
</dbReference>
<comment type="cofactor">
    <cofactor evidence="12">
        <name>[2Fe-2S] cluster</name>
        <dbReference type="ChEBI" id="CHEBI:190135"/>
    </cofactor>
</comment>
<dbReference type="GO" id="GO:0016491">
    <property type="term" value="F:oxidoreductase activity"/>
    <property type="evidence" value="ECO:0007669"/>
    <property type="project" value="UniProtKB-KW"/>
</dbReference>
<dbReference type="FunFam" id="3.10.20.740:FF:000004">
    <property type="entry name" value="NADH-quinone oxidoreductase"/>
    <property type="match status" value="1"/>
</dbReference>
<evidence type="ECO:0000313" key="17">
    <source>
        <dbReference type="EMBL" id="ABK99244.1"/>
    </source>
</evidence>
<evidence type="ECO:0000256" key="11">
    <source>
        <dbReference type="ARBA" id="ARBA00023136"/>
    </source>
</evidence>
<dbReference type="SUPFAM" id="SSF54292">
    <property type="entry name" value="2Fe-2S ferredoxin-like"/>
    <property type="match status" value="1"/>
</dbReference>
<dbReference type="InterPro" id="IPR001041">
    <property type="entry name" value="2Fe-2S_ferredoxin-type"/>
</dbReference>
<dbReference type="SUPFAM" id="SSF53706">
    <property type="entry name" value="Formate dehydrogenase/DMSO reductase, domains 1-3"/>
    <property type="match status" value="2"/>
</dbReference>
<dbReference type="InterPro" id="IPR054351">
    <property type="entry name" value="NADH_UbQ_OxRdtase_ferredoxin"/>
</dbReference>
<dbReference type="PROSITE" id="PS00643">
    <property type="entry name" value="COMPLEX1_75K_3"/>
    <property type="match status" value="1"/>
</dbReference>
<dbReference type="EMBL" id="CP000482">
    <property type="protein sequence ID" value="ABK99244.1"/>
    <property type="molecule type" value="Genomic_DNA"/>
</dbReference>
<comment type="subcellular location">
    <subcellularLocation>
        <location evidence="2">Membrane</location>
    </subcellularLocation>
</comment>
<feature type="domain" description="4Fe-4S Mo/W bis-MGD-type" evidence="14">
    <location>
        <begin position="216"/>
        <end position="285"/>
    </location>
</feature>
<comment type="cofactor">
    <cofactor evidence="1">
        <name>[4Fe-4S] cluster</name>
        <dbReference type="ChEBI" id="CHEBI:49883"/>
    </cofactor>
</comment>
<dbReference type="InterPro" id="IPR036010">
    <property type="entry name" value="2Fe-2S_ferredoxin-like_sf"/>
</dbReference>
<evidence type="ECO:0000256" key="4">
    <source>
        <dbReference type="ARBA" id="ARBA00022485"/>
    </source>
</evidence>
<dbReference type="PANTHER" id="PTHR43105:SF13">
    <property type="entry name" value="NADH-UBIQUINONE OXIDOREDUCTASE 75 KDA SUBUNIT, MITOCHONDRIAL"/>
    <property type="match status" value="1"/>
</dbReference>
<dbReference type="GO" id="GO:0008137">
    <property type="term" value="F:NADH dehydrogenase (ubiquinone) activity"/>
    <property type="evidence" value="ECO:0007669"/>
    <property type="project" value="InterPro"/>
</dbReference>
<dbReference type="STRING" id="338966.Ppro_0634"/>
<dbReference type="OrthoDB" id="9816402at2"/>
<dbReference type="PROSITE" id="PS51085">
    <property type="entry name" value="2FE2S_FER_2"/>
    <property type="match status" value="1"/>
</dbReference>
<reference evidence="16 19" key="1">
    <citation type="submission" date="2006-10" db="EMBL/GenBank/DDBJ databases">
        <title>Complete sequence of chromosome of Pelobacter propionicus DSM 2379.</title>
        <authorList>
            <consortium name="US DOE Joint Genome Institute"/>
            <person name="Copeland A."/>
            <person name="Lucas S."/>
            <person name="Lapidus A."/>
            <person name="Barry K."/>
            <person name="Detter J.C."/>
            <person name="Glavina del Rio T."/>
            <person name="Hammon N."/>
            <person name="Israni S."/>
            <person name="Dalin E."/>
            <person name="Tice H."/>
            <person name="Pitluck S."/>
            <person name="Saunders E."/>
            <person name="Brettin T."/>
            <person name="Bruce D."/>
            <person name="Han C."/>
            <person name="Tapia R."/>
            <person name="Schmutz J."/>
            <person name="Larimer F."/>
            <person name="Land M."/>
            <person name="Hauser L."/>
            <person name="Kyrpides N."/>
            <person name="Kim E."/>
            <person name="Lovley D."/>
            <person name="Richardson P."/>
        </authorList>
    </citation>
    <scope>NUCLEOTIDE SEQUENCE [LARGE SCALE GENOMIC DNA]</scope>
    <source>
        <strain evidence="16">DSM 2379</strain>
        <strain evidence="19">DSM 2379 / NBRC 103807 / OttBd1</strain>
    </source>
</reference>
<dbReference type="PANTHER" id="PTHR43105">
    <property type="entry name" value="RESPIRATORY NITRATE REDUCTASE"/>
    <property type="match status" value="1"/>
</dbReference>
<dbReference type="Pfam" id="PF13510">
    <property type="entry name" value="Fer2_4"/>
    <property type="match status" value="1"/>
</dbReference>
<dbReference type="PROSITE" id="PS51839">
    <property type="entry name" value="4FE4S_HC3"/>
    <property type="match status" value="1"/>
</dbReference>
<keyword evidence="6" id="KW-0479">Metal-binding</keyword>
<dbReference type="RefSeq" id="WP_011734578.1">
    <property type="nucleotide sequence ID" value="NC_008609.1"/>
</dbReference>
<dbReference type="Gene3D" id="3.10.20.740">
    <property type="match status" value="1"/>
</dbReference>
<gene>
    <name evidence="16" type="ordered locus">Ppro_0634</name>
    <name evidence="17" type="ordered locus">Ppro_1629</name>
    <name evidence="18" type="ordered locus">Ppro_3187</name>
</gene>
<evidence type="ECO:0000256" key="10">
    <source>
        <dbReference type="ARBA" id="ARBA00023027"/>
    </source>
</evidence>
<dbReference type="GO" id="GO:0046872">
    <property type="term" value="F:metal ion binding"/>
    <property type="evidence" value="ECO:0007669"/>
    <property type="project" value="UniProtKB-KW"/>
</dbReference>
<keyword evidence="9" id="KW-0411">Iron-sulfur</keyword>
<evidence type="ECO:0000256" key="3">
    <source>
        <dbReference type="ARBA" id="ARBA00005404"/>
    </source>
</evidence>
<feature type="domain" description="4Fe-4S His(Cys)3-ligated-type" evidence="15">
    <location>
        <begin position="78"/>
        <end position="117"/>
    </location>
</feature>
<keyword evidence="8" id="KW-0408">Iron</keyword>
<keyword evidence="11" id="KW-0472">Membrane</keyword>
<evidence type="ECO:0000256" key="9">
    <source>
        <dbReference type="ARBA" id="ARBA00023014"/>
    </source>
</evidence>
<dbReference type="InterPro" id="IPR019574">
    <property type="entry name" value="NADH_UbQ_OxRdtase_Gsu_4Fe4S-bd"/>
</dbReference>
<evidence type="ECO:0000259" key="13">
    <source>
        <dbReference type="PROSITE" id="PS51085"/>
    </source>
</evidence>
<dbReference type="Pfam" id="PF10588">
    <property type="entry name" value="NADH-G_4Fe-4S_3"/>
    <property type="match status" value="1"/>
</dbReference>
<dbReference type="InterPro" id="IPR050123">
    <property type="entry name" value="Prok_molybdopt-oxidoreductase"/>
</dbReference>
<keyword evidence="7" id="KW-1278">Translocase</keyword>
<dbReference type="GO" id="GO:0051537">
    <property type="term" value="F:2 iron, 2 sulfur cluster binding"/>
    <property type="evidence" value="ECO:0007669"/>
    <property type="project" value="UniProtKB-KW"/>
</dbReference>
<sequence>MIELKIDNQVIETQEGETVMEAALRHGIHIPHLCYHPCLSIAGNCRICLVQVNGRPKLMPACNLPITPGMEIETDSEPVRAARRAVMQFITLNHPVDCGICDKAGECRLQEYQMKYGADEPFNIDAKHHKPKFYDLSDRIVYDAERCILCSRCVRFTREVSGSFQLGIVERGSHSRVERLDQGTFDDPYSDNVTTICPVGALLSRDFLYKSRVWYLEPVRSVCPGCARGCSINIWKRAHHWHLRALGEEKNRMVYRVTPCDNPEINGPWICNKGFDLPKELMKRPRALRPLVHGAFVGLEETIGEAKRLISQASSPAILVSAWASNEELAAFKQHLGERFTVYTRQDAGPEKGEIVEDNVLIKGDKNPNSRGVADLFGSQAYSQAGHDLVIVWGEGVRLSDLGSATVIQLSSFENAQDKNADILIPISTFMERSGSFTNFEGTANCFDKVFDKPELVQHAGELFGRLA</sequence>
<evidence type="ECO:0000256" key="6">
    <source>
        <dbReference type="ARBA" id="ARBA00022723"/>
    </source>
</evidence>
<evidence type="ECO:0000313" key="18">
    <source>
        <dbReference type="EMBL" id="ABL00781.1"/>
    </source>
</evidence>
<dbReference type="CDD" id="cd00207">
    <property type="entry name" value="fer2"/>
    <property type="match status" value="1"/>
</dbReference>
<dbReference type="PROSITE" id="PS00641">
    <property type="entry name" value="COMPLEX1_75K_1"/>
    <property type="match status" value="1"/>
</dbReference>
<dbReference type="KEGG" id="ppd:Ppro_3187"/>
<evidence type="ECO:0000256" key="8">
    <source>
        <dbReference type="ARBA" id="ARBA00023004"/>
    </source>
</evidence>
<evidence type="ECO:0000256" key="5">
    <source>
        <dbReference type="ARBA" id="ARBA00022714"/>
    </source>
</evidence>
<accession>A1ALP5</accession>
<organism evidence="16 19">
    <name type="scientific">Pelobacter propionicus (strain DSM 2379 / NBRC 103807 / OttBd1)</name>
    <dbReference type="NCBI Taxonomy" id="338966"/>
    <lineage>
        <taxon>Bacteria</taxon>
        <taxon>Pseudomonadati</taxon>
        <taxon>Thermodesulfobacteriota</taxon>
        <taxon>Desulfuromonadia</taxon>
        <taxon>Desulfuromonadales</taxon>
        <taxon>Desulfuromonadaceae</taxon>
        <taxon>Pelobacter</taxon>
    </lineage>
</organism>
<evidence type="ECO:0000259" key="15">
    <source>
        <dbReference type="PROSITE" id="PS51839"/>
    </source>
</evidence>
<dbReference type="Pfam" id="PF22117">
    <property type="entry name" value="Fer4_Nqo3"/>
    <property type="match status" value="1"/>
</dbReference>
<keyword evidence="4" id="KW-0004">4Fe-4S</keyword>
<evidence type="ECO:0000256" key="7">
    <source>
        <dbReference type="ARBA" id="ARBA00022967"/>
    </source>
</evidence>
<dbReference type="GO" id="GO:0051539">
    <property type="term" value="F:4 iron, 4 sulfur cluster binding"/>
    <property type="evidence" value="ECO:0007669"/>
    <property type="project" value="UniProtKB-KW"/>
</dbReference>
<keyword evidence="10" id="KW-0520">NAD</keyword>
<evidence type="ECO:0000256" key="12">
    <source>
        <dbReference type="ARBA" id="ARBA00034078"/>
    </source>
</evidence>
<dbReference type="KEGG" id="ppd:Ppro_1629"/>
<evidence type="ECO:0000256" key="1">
    <source>
        <dbReference type="ARBA" id="ARBA00001966"/>
    </source>
</evidence>
<dbReference type="GO" id="GO:0042773">
    <property type="term" value="P:ATP synthesis coupled electron transport"/>
    <property type="evidence" value="ECO:0007669"/>
    <property type="project" value="InterPro"/>
</dbReference>
<dbReference type="GO" id="GO:0016020">
    <property type="term" value="C:membrane"/>
    <property type="evidence" value="ECO:0007669"/>
    <property type="project" value="UniProtKB-SubCell"/>
</dbReference>
<name>A1ALP5_PELPD</name>
<dbReference type="InterPro" id="IPR006963">
    <property type="entry name" value="Mopterin_OxRdtase_4Fe-4S_dom"/>
</dbReference>
<dbReference type="CDD" id="cd00368">
    <property type="entry name" value="Molybdopterin-Binding"/>
    <property type="match status" value="1"/>
</dbReference>
<protein>
    <submittedName>
        <fullName evidence="16">NADH dehydrogenase subunit G</fullName>
        <ecNumber evidence="16">1.6.5.3</ecNumber>
    </submittedName>
</protein>
<dbReference type="EMBL" id="CP000482">
    <property type="protein sequence ID" value="ABL00781.1"/>
    <property type="molecule type" value="Genomic_DNA"/>
</dbReference>
<dbReference type="HOGENOM" id="CLU_000422_11_7_7"/>
<dbReference type="eggNOG" id="COG1034">
    <property type="taxonomic scope" value="Bacteria"/>
</dbReference>
<keyword evidence="19" id="KW-1185">Reference proteome</keyword>
<dbReference type="InterPro" id="IPR000283">
    <property type="entry name" value="NADH_UbQ_OxRdtase_75kDa_su_CS"/>
</dbReference>
<dbReference type="SMART" id="SM00926">
    <property type="entry name" value="Molybdop_Fe4S4"/>
    <property type="match status" value="1"/>
</dbReference>
<dbReference type="EC" id="1.6.5.3" evidence="16"/>
<evidence type="ECO:0000256" key="2">
    <source>
        <dbReference type="ARBA" id="ARBA00004370"/>
    </source>
</evidence>
<keyword evidence="5" id="KW-0001">2Fe-2S</keyword>
<dbReference type="SMART" id="SM00929">
    <property type="entry name" value="NADH-G_4Fe-4S_3"/>
    <property type="match status" value="1"/>
</dbReference>